<dbReference type="Proteomes" id="UP000439113">
    <property type="component" value="Unassembled WGS sequence"/>
</dbReference>
<organism evidence="3 4">
    <name type="scientific">Rhodoblastus acidophilus</name>
    <name type="common">Rhodopseudomonas acidophila</name>
    <dbReference type="NCBI Taxonomy" id="1074"/>
    <lineage>
        <taxon>Bacteria</taxon>
        <taxon>Pseudomonadati</taxon>
        <taxon>Pseudomonadota</taxon>
        <taxon>Alphaproteobacteria</taxon>
        <taxon>Hyphomicrobiales</taxon>
        <taxon>Rhodoblastaceae</taxon>
        <taxon>Rhodoblastus</taxon>
    </lineage>
</organism>
<dbReference type="InterPro" id="IPR038375">
    <property type="entry name" value="NDUFAF7_sf"/>
</dbReference>
<reference evidence="3 4" key="1">
    <citation type="submission" date="2019-11" db="EMBL/GenBank/DDBJ databases">
        <title>Whole-genome sequence of a Rhodoblastus acidophilus DSM 142.</title>
        <authorList>
            <person name="Kyndt J.A."/>
            <person name="Meyer T.E."/>
        </authorList>
    </citation>
    <scope>NUCLEOTIDE SEQUENCE [LARGE SCALE GENOMIC DNA]</scope>
    <source>
        <strain evidence="3 4">DSM 142</strain>
    </source>
</reference>
<evidence type="ECO:0000256" key="1">
    <source>
        <dbReference type="ARBA" id="ARBA00022603"/>
    </source>
</evidence>
<dbReference type="Gene3D" id="3.40.50.12710">
    <property type="match status" value="1"/>
</dbReference>
<gene>
    <name evidence="3" type="ORF">GJ654_01275</name>
</gene>
<dbReference type="Pfam" id="PF02636">
    <property type="entry name" value="Methyltransf_28"/>
    <property type="match status" value="1"/>
</dbReference>
<accession>A0A6N8DHK5</accession>
<keyword evidence="1 3" id="KW-0489">Methyltransferase</keyword>
<keyword evidence="2 3" id="KW-0808">Transferase</keyword>
<name>A0A6N8DHK5_RHOAC</name>
<dbReference type="RefSeq" id="WP_155444276.1">
    <property type="nucleotide sequence ID" value="NZ_JAOQNR010000001.1"/>
</dbReference>
<dbReference type="InterPro" id="IPR029063">
    <property type="entry name" value="SAM-dependent_MTases_sf"/>
</dbReference>
<sequence>MDDVLEPGAHEPGDLSAEIRDIIVHDGPISVERYMALALTHPTKGYYTARDPFGAAGDFTTSPEISQMFGEMVGLWAADFWERIGAPAQVRLVELGPGRGALMSDFLRASRVAPGFFAALDVHLVEASPKLAERQSEALAACGRPVSWHRTIDDIPPGPAIFIANEFFDALPVRHFIKTHEGWREKLVGLDDDGQLAFGLGPEVEPFLKAEAEEGAILEINVAAQRVMSQVASRIVEQNGGLLAFDYGYLQTGFGETLQAIRAHQFVDPLAEPGLADLTTHVDFSALSRAAHSVHAEVHGPVTQGDFLLDIGMVERAEALRARASSEQKTQIDAALGRLTDMSETGMGAMFKVLAVTRRGVGGLPGFERAHDGAD</sequence>
<protein>
    <submittedName>
        <fullName evidence="3">Class I SAM-dependent methyltransferase</fullName>
    </submittedName>
</protein>
<dbReference type="PANTHER" id="PTHR12049:SF7">
    <property type="entry name" value="PROTEIN ARGININE METHYLTRANSFERASE NDUFAF7, MITOCHONDRIAL"/>
    <property type="match status" value="1"/>
</dbReference>
<proteinExistence type="predicted"/>
<dbReference type="PANTHER" id="PTHR12049">
    <property type="entry name" value="PROTEIN ARGININE METHYLTRANSFERASE NDUFAF7, MITOCHONDRIAL"/>
    <property type="match status" value="1"/>
</dbReference>
<dbReference type="GO" id="GO:0032259">
    <property type="term" value="P:methylation"/>
    <property type="evidence" value="ECO:0007669"/>
    <property type="project" value="UniProtKB-KW"/>
</dbReference>
<dbReference type="EMBL" id="WNKS01000001">
    <property type="protein sequence ID" value="MTV29618.1"/>
    <property type="molecule type" value="Genomic_DNA"/>
</dbReference>
<evidence type="ECO:0000313" key="4">
    <source>
        <dbReference type="Proteomes" id="UP000439113"/>
    </source>
</evidence>
<dbReference type="InterPro" id="IPR003788">
    <property type="entry name" value="NDUFAF7"/>
</dbReference>
<dbReference type="GO" id="GO:0035243">
    <property type="term" value="F:protein-arginine omega-N symmetric methyltransferase activity"/>
    <property type="evidence" value="ECO:0007669"/>
    <property type="project" value="TreeGrafter"/>
</dbReference>
<dbReference type="SUPFAM" id="SSF53335">
    <property type="entry name" value="S-adenosyl-L-methionine-dependent methyltransferases"/>
    <property type="match status" value="1"/>
</dbReference>
<evidence type="ECO:0000256" key="2">
    <source>
        <dbReference type="ARBA" id="ARBA00022679"/>
    </source>
</evidence>
<evidence type="ECO:0000313" key="3">
    <source>
        <dbReference type="EMBL" id="MTV29618.1"/>
    </source>
</evidence>
<dbReference type="OrthoDB" id="9794208at2"/>
<dbReference type="AlphaFoldDB" id="A0A6N8DHK5"/>
<comment type="caution">
    <text evidence="3">The sequence shown here is derived from an EMBL/GenBank/DDBJ whole genome shotgun (WGS) entry which is preliminary data.</text>
</comment>